<gene>
    <name evidence="2" type="ORF">RhiirA5_381719</name>
</gene>
<reference evidence="2 3" key="1">
    <citation type="submission" date="2016-04" db="EMBL/GenBank/DDBJ databases">
        <title>Genome analyses suggest a sexual origin of heterokaryosis in a supposedly ancient asexual fungus.</title>
        <authorList>
            <person name="Ropars J."/>
            <person name="Sedzielewska K."/>
            <person name="Noel J."/>
            <person name="Charron P."/>
            <person name="Farinelli L."/>
            <person name="Marton T."/>
            <person name="Kruger M."/>
            <person name="Pelin A."/>
            <person name="Brachmann A."/>
            <person name="Corradi N."/>
        </authorList>
    </citation>
    <scope>NUCLEOTIDE SEQUENCE [LARGE SCALE GENOMIC DNA]</scope>
    <source>
        <strain evidence="2 3">A5</strain>
    </source>
</reference>
<dbReference type="InterPro" id="IPR012337">
    <property type="entry name" value="RNaseH-like_sf"/>
</dbReference>
<dbReference type="AlphaFoldDB" id="A0A2N0P3P8"/>
<feature type="domain" description="hAT-like transposase RNase-H fold" evidence="1">
    <location>
        <begin position="241"/>
        <end position="312"/>
    </location>
</feature>
<dbReference type="GO" id="GO:0003677">
    <property type="term" value="F:DNA binding"/>
    <property type="evidence" value="ECO:0007669"/>
    <property type="project" value="InterPro"/>
</dbReference>
<dbReference type="EMBL" id="LLXJ01001602">
    <property type="protein sequence ID" value="PKC01454.1"/>
    <property type="molecule type" value="Genomic_DNA"/>
</dbReference>
<dbReference type="VEuPathDB" id="FungiDB:FUN_014667"/>
<name>A0A2N0P3P8_9GLOM</name>
<dbReference type="SUPFAM" id="SSF53098">
    <property type="entry name" value="Ribonuclease H-like"/>
    <property type="match status" value="1"/>
</dbReference>
<comment type="caution">
    <text evidence="2">The sequence shown here is derived from an EMBL/GenBank/DDBJ whole genome shotgun (WGS) entry which is preliminary data.</text>
</comment>
<proteinExistence type="predicted"/>
<dbReference type="VEuPathDB" id="FungiDB:RhiirA1_401630"/>
<evidence type="ECO:0000313" key="3">
    <source>
        <dbReference type="Proteomes" id="UP000232722"/>
    </source>
</evidence>
<sequence length="415" mass="48294">MIAECKYASWKGANFLNQTVWTKIRDVEDYPKKPRQAWNHPYKEVRRVKNHQKLRRMRKTIKETRLIKKQFFKGRREGKHIKQQRGDCGSESFLLTGTGRIKIEAVKRFPASENSHSEGVDAAFGEGEVKKEGQKCGQRHSNYTFLHEIHDVNPGFLGRRHKIHMLSRKHRSGKQYFQVLRYVVYDSRAEQKTRRMETALKMLAAKHDSVRELMPDVEAWTKIKETVIILEPLERATKNLSGSLYPTIADVRFYFNEIRDHLKYCVEREDGFGQYMLAASINEKLKEYWLIIDNNTTISSILDPRNKISLFEPGEPTTNAIAALREQFSFYLSQKPQSQASLPSTSSREYFRQLKKRRIGVTAETTLPPSPSPDFAEIERYLALPCDENVEALLWWQAHSTEFPFVGLSDKTCKS</sequence>
<dbReference type="Proteomes" id="UP000232722">
    <property type="component" value="Unassembled WGS sequence"/>
</dbReference>
<evidence type="ECO:0000313" key="2">
    <source>
        <dbReference type="EMBL" id="PKC01454.1"/>
    </source>
</evidence>
<dbReference type="PANTHER" id="PTHR23272:SF190">
    <property type="entry name" value="ZINC FINGER, BED-TYPE-RELATED"/>
    <property type="match status" value="1"/>
</dbReference>
<organism evidence="2 3">
    <name type="scientific">Rhizophagus irregularis</name>
    <dbReference type="NCBI Taxonomy" id="588596"/>
    <lineage>
        <taxon>Eukaryota</taxon>
        <taxon>Fungi</taxon>
        <taxon>Fungi incertae sedis</taxon>
        <taxon>Mucoromycota</taxon>
        <taxon>Glomeromycotina</taxon>
        <taxon>Glomeromycetes</taxon>
        <taxon>Glomerales</taxon>
        <taxon>Glomeraceae</taxon>
        <taxon>Rhizophagus</taxon>
    </lineage>
</organism>
<dbReference type="PANTHER" id="PTHR23272">
    <property type="entry name" value="BED FINGER-RELATED"/>
    <property type="match status" value="1"/>
</dbReference>
<reference evidence="2 3" key="2">
    <citation type="submission" date="2017-09" db="EMBL/GenBank/DDBJ databases">
        <title>Extensive intraspecific genome diversity in a model arbuscular mycorrhizal fungus.</title>
        <authorList>
            <person name="Chen E.C."/>
            <person name="Morin E."/>
            <person name="Beaudet D."/>
            <person name="Noel J."/>
            <person name="Ndikumana S."/>
            <person name="Charron P."/>
            <person name="St-Onge C."/>
            <person name="Giorgi J."/>
            <person name="Grigoriev I.V."/>
            <person name="Roux C."/>
            <person name="Martin F.M."/>
            <person name="Corradi N."/>
        </authorList>
    </citation>
    <scope>NUCLEOTIDE SEQUENCE [LARGE SCALE GENOMIC DNA]</scope>
    <source>
        <strain evidence="2 3">A5</strain>
    </source>
</reference>
<protein>
    <recommendedName>
        <fullName evidence="1">hAT-like transposase RNase-H fold domain-containing protein</fullName>
    </recommendedName>
</protein>
<dbReference type="InterPro" id="IPR025525">
    <property type="entry name" value="hAT-like_transposase_RNase-H"/>
</dbReference>
<dbReference type="Pfam" id="PF14372">
    <property type="entry name" value="hAT-like_RNase-H"/>
    <property type="match status" value="1"/>
</dbReference>
<accession>A0A2N0P3P8</accession>
<evidence type="ECO:0000259" key="1">
    <source>
        <dbReference type="Pfam" id="PF14372"/>
    </source>
</evidence>